<dbReference type="Proteomes" id="UP001241092">
    <property type="component" value="Chromosome"/>
</dbReference>
<dbReference type="AlphaFoldDB" id="A0AAI8TZL3"/>
<accession>A0AAI8TZL3</accession>
<proteinExistence type="predicted"/>
<gene>
    <name evidence="1" type="ORF">hbim_05352</name>
</gene>
<sequence length="75" mass="8350">MDLEQLRANGRKPVRIVTKGSRTTMFIGDEEFNHPIALDSMSVKPGRGPYNELTLTLFVGEVTFENPTAKTEAPE</sequence>
<evidence type="ECO:0000313" key="1">
    <source>
        <dbReference type="EMBL" id="BDY31400.1"/>
    </source>
</evidence>
<reference evidence="1" key="1">
    <citation type="submission" date="2023-03" db="EMBL/GenBank/DDBJ databases">
        <title>Draft genome sequence of a Mycolicibacterium mageritense strain H4_3_1 isolated from a hybrid biological-inorganic system reactor.</title>
        <authorList>
            <person name="Feng X."/>
            <person name="Kazama D."/>
            <person name="Sato K."/>
            <person name="Kobayashi H."/>
        </authorList>
    </citation>
    <scope>NUCLEOTIDE SEQUENCE</scope>
    <source>
        <strain evidence="1">H4_3_1</strain>
    </source>
</reference>
<dbReference type="RefSeq" id="WP_286211766.1">
    <property type="nucleotide sequence ID" value="NZ_AP027452.1"/>
</dbReference>
<evidence type="ECO:0000313" key="2">
    <source>
        <dbReference type="Proteomes" id="UP001241092"/>
    </source>
</evidence>
<dbReference type="EMBL" id="AP027452">
    <property type="protein sequence ID" value="BDY31400.1"/>
    <property type="molecule type" value="Genomic_DNA"/>
</dbReference>
<organism evidence="1 2">
    <name type="scientific">Mycolicibacterium mageritense</name>
    <name type="common">Mycobacterium mageritense</name>
    <dbReference type="NCBI Taxonomy" id="53462"/>
    <lineage>
        <taxon>Bacteria</taxon>
        <taxon>Bacillati</taxon>
        <taxon>Actinomycetota</taxon>
        <taxon>Actinomycetes</taxon>
        <taxon>Mycobacteriales</taxon>
        <taxon>Mycobacteriaceae</taxon>
        <taxon>Mycolicibacterium</taxon>
    </lineage>
</organism>
<name>A0AAI8TZL3_MYCME</name>
<protein>
    <submittedName>
        <fullName evidence="1">Uncharacterized protein</fullName>
    </submittedName>
</protein>